<reference evidence="1 2" key="1">
    <citation type="journal article" date="2019" name="Nat. Ecol. Evol.">
        <title>Megaphylogeny resolves global patterns of mushroom evolution.</title>
        <authorList>
            <person name="Varga T."/>
            <person name="Krizsan K."/>
            <person name="Foldi C."/>
            <person name="Dima B."/>
            <person name="Sanchez-Garcia M."/>
            <person name="Sanchez-Ramirez S."/>
            <person name="Szollosi G.J."/>
            <person name="Szarkandi J.G."/>
            <person name="Papp V."/>
            <person name="Albert L."/>
            <person name="Andreopoulos W."/>
            <person name="Angelini C."/>
            <person name="Antonin V."/>
            <person name="Barry K.W."/>
            <person name="Bougher N.L."/>
            <person name="Buchanan P."/>
            <person name="Buyck B."/>
            <person name="Bense V."/>
            <person name="Catcheside P."/>
            <person name="Chovatia M."/>
            <person name="Cooper J."/>
            <person name="Damon W."/>
            <person name="Desjardin D."/>
            <person name="Finy P."/>
            <person name="Geml J."/>
            <person name="Haridas S."/>
            <person name="Hughes K."/>
            <person name="Justo A."/>
            <person name="Karasinski D."/>
            <person name="Kautmanova I."/>
            <person name="Kiss B."/>
            <person name="Kocsube S."/>
            <person name="Kotiranta H."/>
            <person name="LaButti K.M."/>
            <person name="Lechner B.E."/>
            <person name="Liimatainen K."/>
            <person name="Lipzen A."/>
            <person name="Lukacs Z."/>
            <person name="Mihaltcheva S."/>
            <person name="Morgado L.N."/>
            <person name="Niskanen T."/>
            <person name="Noordeloos M.E."/>
            <person name="Ohm R.A."/>
            <person name="Ortiz-Santana B."/>
            <person name="Ovrebo C."/>
            <person name="Racz N."/>
            <person name="Riley R."/>
            <person name="Savchenko A."/>
            <person name="Shiryaev A."/>
            <person name="Soop K."/>
            <person name="Spirin V."/>
            <person name="Szebenyi C."/>
            <person name="Tomsovsky M."/>
            <person name="Tulloss R.E."/>
            <person name="Uehling J."/>
            <person name="Grigoriev I.V."/>
            <person name="Vagvolgyi C."/>
            <person name="Papp T."/>
            <person name="Martin F.M."/>
            <person name="Miettinen O."/>
            <person name="Hibbett D.S."/>
            <person name="Nagy L.G."/>
        </authorList>
    </citation>
    <scope>NUCLEOTIDE SEQUENCE [LARGE SCALE GENOMIC DNA]</scope>
    <source>
        <strain evidence="1 2">FP101781</strain>
    </source>
</reference>
<dbReference type="EMBL" id="QPFP01000031">
    <property type="protein sequence ID" value="TEB28634.1"/>
    <property type="molecule type" value="Genomic_DNA"/>
</dbReference>
<evidence type="ECO:0000313" key="2">
    <source>
        <dbReference type="Proteomes" id="UP000298030"/>
    </source>
</evidence>
<comment type="caution">
    <text evidence="1">The sequence shown here is derived from an EMBL/GenBank/DDBJ whole genome shotgun (WGS) entry which is preliminary data.</text>
</comment>
<evidence type="ECO:0000313" key="1">
    <source>
        <dbReference type="EMBL" id="TEB28634.1"/>
    </source>
</evidence>
<feature type="non-terminal residue" evidence="1">
    <location>
        <position position="1"/>
    </location>
</feature>
<accession>A0A4Y7T3V6</accession>
<protein>
    <submittedName>
        <fullName evidence="1">Uncharacterized protein</fullName>
    </submittedName>
</protein>
<dbReference type="Proteomes" id="UP000298030">
    <property type="component" value="Unassembled WGS sequence"/>
</dbReference>
<proteinExistence type="predicted"/>
<gene>
    <name evidence="1" type="ORF">FA13DRAFT_1735468</name>
</gene>
<sequence>KPYMPTPVPLWESWYMSRTATLPGLWLLEGYAPSAFVTWGGDQMPEDLHHSVPLALVYARLP</sequence>
<name>A0A4Y7T3V6_COPMI</name>
<dbReference type="AlphaFoldDB" id="A0A4Y7T3V6"/>
<organism evidence="1 2">
    <name type="scientific">Coprinellus micaceus</name>
    <name type="common">Glistening ink-cap mushroom</name>
    <name type="synonym">Coprinus micaceus</name>
    <dbReference type="NCBI Taxonomy" id="71717"/>
    <lineage>
        <taxon>Eukaryota</taxon>
        <taxon>Fungi</taxon>
        <taxon>Dikarya</taxon>
        <taxon>Basidiomycota</taxon>
        <taxon>Agaricomycotina</taxon>
        <taxon>Agaricomycetes</taxon>
        <taxon>Agaricomycetidae</taxon>
        <taxon>Agaricales</taxon>
        <taxon>Agaricineae</taxon>
        <taxon>Psathyrellaceae</taxon>
        <taxon>Coprinellus</taxon>
    </lineage>
</organism>
<keyword evidence="2" id="KW-1185">Reference proteome</keyword>